<comment type="catalytic activity">
    <reaction evidence="1 5">
        <text>[protein]-peptidylproline (omega=180) = [protein]-peptidylproline (omega=0)</text>
        <dbReference type="Rhea" id="RHEA:16237"/>
        <dbReference type="Rhea" id="RHEA-COMP:10747"/>
        <dbReference type="Rhea" id="RHEA-COMP:10748"/>
        <dbReference type="ChEBI" id="CHEBI:83833"/>
        <dbReference type="ChEBI" id="CHEBI:83834"/>
        <dbReference type="EC" id="5.2.1.8"/>
    </reaction>
</comment>
<accession>A0AA36INB0</accession>
<evidence type="ECO:0000256" key="5">
    <source>
        <dbReference type="PROSITE-ProRule" id="PRU00277"/>
    </source>
</evidence>
<dbReference type="PANTHER" id="PTHR43811:SF19">
    <property type="entry name" value="39 KDA FK506-BINDING NUCLEAR PROTEIN"/>
    <property type="match status" value="1"/>
</dbReference>
<keyword evidence="4 5" id="KW-0413">Isomerase</keyword>
<feature type="transmembrane region" description="Helical" evidence="6">
    <location>
        <begin position="115"/>
        <end position="135"/>
    </location>
</feature>
<evidence type="ECO:0000256" key="2">
    <source>
        <dbReference type="ARBA" id="ARBA00013194"/>
    </source>
</evidence>
<dbReference type="EC" id="5.2.1.8" evidence="2 5"/>
<feature type="transmembrane region" description="Helical" evidence="6">
    <location>
        <begin position="90"/>
        <end position="108"/>
    </location>
</feature>
<feature type="transmembrane region" description="Helical" evidence="6">
    <location>
        <begin position="30"/>
        <end position="51"/>
    </location>
</feature>
<keyword evidence="9" id="KW-1185">Reference proteome</keyword>
<evidence type="ECO:0000256" key="1">
    <source>
        <dbReference type="ARBA" id="ARBA00000971"/>
    </source>
</evidence>
<dbReference type="AlphaFoldDB" id="A0AA36INB0"/>
<keyword evidence="6" id="KW-0812">Transmembrane</keyword>
<gene>
    <name evidence="8" type="ORF">EVOR1521_LOCUS15956</name>
</gene>
<sequence>EPLKKTPGEKSSCCGPVLSVFKSIKGMPCLLYHLALVQCLVWIGNTAWTYYSSQWFADSVYQGDQHAPEGSEEKLAYAAGMKAFSTGGQMRSGLQLISALVIITILMKTKLRPRYIYAPCILVGAVVSFLAGFAVGHAAVFASVCFVLSIMPETGSFAIPFGLVATLNKRAEEEGKQVSTALQMALLNCCVTVGQQICHMVLAAIENNLPLEKAWPVWVLRLNAVASRNWDAGGSLGSQGIVALKSGLQYKVLNKGSGKFHPKKDTTCSCHYAGTTLSLTPNAIDLPEDQWSEFDSSYKRGSPTDFAPNQVIKGWTEAMQLMVEGDKWELYIPADLGYGDGGSGEKIKGGEMLIFRMEMMKIIGSGKVRAAKCDLKTRENCEC</sequence>
<dbReference type="Proteomes" id="UP001178507">
    <property type="component" value="Unassembled WGS sequence"/>
</dbReference>
<keyword evidence="6" id="KW-0472">Membrane</keyword>
<dbReference type="EMBL" id="CAUJNA010002101">
    <property type="protein sequence ID" value="CAJ1390568.1"/>
    <property type="molecule type" value="Genomic_DNA"/>
</dbReference>
<evidence type="ECO:0000313" key="9">
    <source>
        <dbReference type="Proteomes" id="UP001178507"/>
    </source>
</evidence>
<dbReference type="InterPro" id="IPR046357">
    <property type="entry name" value="PPIase_dom_sf"/>
</dbReference>
<feature type="domain" description="PPIase FKBP-type" evidence="7">
    <location>
        <begin position="265"/>
        <end position="363"/>
    </location>
</feature>
<evidence type="ECO:0000313" key="8">
    <source>
        <dbReference type="EMBL" id="CAJ1390568.1"/>
    </source>
</evidence>
<reference evidence="8" key="1">
    <citation type="submission" date="2023-08" db="EMBL/GenBank/DDBJ databases">
        <authorList>
            <person name="Chen Y."/>
            <person name="Shah S."/>
            <person name="Dougan E. K."/>
            <person name="Thang M."/>
            <person name="Chan C."/>
        </authorList>
    </citation>
    <scope>NUCLEOTIDE SEQUENCE</scope>
</reference>
<keyword evidence="6" id="KW-1133">Transmembrane helix</keyword>
<name>A0AA36INB0_9DINO</name>
<feature type="non-terminal residue" evidence="8">
    <location>
        <position position="383"/>
    </location>
</feature>
<organism evidence="8 9">
    <name type="scientific">Effrenium voratum</name>
    <dbReference type="NCBI Taxonomy" id="2562239"/>
    <lineage>
        <taxon>Eukaryota</taxon>
        <taxon>Sar</taxon>
        <taxon>Alveolata</taxon>
        <taxon>Dinophyceae</taxon>
        <taxon>Suessiales</taxon>
        <taxon>Symbiodiniaceae</taxon>
        <taxon>Effrenium</taxon>
    </lineage>
</organism>
<evidence type="ECO:0000256" key="4">
    <source>
        <dbReference type="ARBA" id="ARBA00023235"/>
    </source>
</evidence>
<evidence type="ECO:0000256" key="6">
    <source>
        <dbReference type="SAM" id="Phobius"/>
    </source>
</evidence>
<dbReference type="SUPFAM" id="SSF54534">
    <property type="entry name" value="FKBP-like"/>
    <property type="match status" value="1"/>
</dbReference>
<dbReference type="GO" id="GO:0003755">
    <property type="term" value="F:peptidyl-prolyl cis-trans isomerase activity"/>
    <property type="evidence" value="ECO:0007669"/>
    <property type="project" value="UniProtKB-KW"/>
</dbReference>
<proteinExistence type="predicted"/>
<protein>
    <recommendedName>
        <fullName evidence="2 5">peptidylprolyl isomerase</fullName>
        <ecNumber evidence="2 5">5.2.1.8</ecNumber>
    </recommendedName>
</protein>
<dbReference type="PROSITE" id="PS50059">
    <property type="entry name" value="FKBP_PPIASE"/>
    <property type="match status" value="1"/>
</dbReference>
<evidence type="ECO:0000256" key="3">
    <source>
        <dbReference type="ARBA" id="ARBA00023110"/>
    </source>
</evidence>
<dbReference type="InterPro" id="IPR001179">
    <property type="entry name" value="PPIase_FKBP_dom"/>
</dbReference>
<evidence type="ECO:0000259" key="7">
    <source>
        <dbReference type="PROSITE" id="PS50059"/>
    </source>
</evidence>
<dbReference type="PANTHER" id="PTHR43811">
    <property type="entry name" value="FKBP-TYPE PEPTIDYL-PROLYL CIS-TRANS ISOMERASE FKPA"/>
    <property type="match status" value="1"/>
</dbReference>
<dbReference type="Gene3D" id="3.10.50.40">
    <property type="match status" value="1"/>
</dbReference>
<keyword evidence="3 5" id="KW-0697">Rotamase</keyword>
<comment type="caution">
    <text evidence="8">The sequence shown here is derived from an EMBL/GenBank/DDBJ whole genome shotgun (WGS) entry which is preliminary data.</text>
</comment>
<dbReference type="Pfam" id="PF00254">
    <property type="entry name" value="FKBP_C"/>
    <property type="match status" value="1"/>
</dbReference>